<comment type="caution">
    <text evidence="1">The sequence shown here is derived from an EMBL/GenBank/DDBJ whole genome shotgun (WGS) entry which is preliminary data.</text>
</comment>
<gene>
    <name evidence="1" type="ORF">LIN78_15165</name>
</gene>
<dbReference type="EMBL" id="JAJBZT010000010">
    <property type="protein sequence ID" value="MCB6184886.1"/>
    <property type="molecule type" value="Genomic_DNA"/>
</dbReference>
<proteinExistence type="predicted"/>
<accession>A0ABS8DAD6</accession>
<sequence length="96" mass="10961">MKKHLYEITVKHLTDNHGNPSTYTEPVKFEVQNHDDIFKVIAKSQEKSALPEESIIPFAVGLKLFGEVMLENKDNPLFAEFAPHFGDFMKKLKGKS</sequence>
<dbReference type="Pfam" id="PF12977">
    <property type="entry name" value="DUF3861"/>
    <property type="match status" value="1"/>
</dbReference>
<organism evidence="1 2">
    <name type="scientific">Leeia speluncae</name>
    <dbReference type="NCBI Taxonomy" id="2884804"/>
    <lineage>
        <taxon>Bacteria</taxon>
        <taxon>Pseudomonadati</taxon>
        <taxon>Pseudomonadota</taxon>
        <taxon>Betaproteobacteria</taxon>
        <taxon>Neisseriales</taxon>
        <taxon>Leeiaceae</taxon>
        <taxon>Leeia</taxon>
    </lineage>
</organism>
<protein>
    <submittedName>
        <fullName evidence="1">DUF3861 domain-containing protein</fullName>
    </submittedName>
</protein>
<dbReference type="InterPro" id="IPR038194">
    <property type="entry name" value="DUF3861_sf"/>
</dbReference>
<reference evidence="1" key="1">
    <citation type="submission" date="2021-10" db="EMBL/GenBank/DDBJ databases">
        <title>The complete genome sequence of Leeia sp. TBRC 13508.</title>
        <authorList>
            <person name="Charoenyingcharoen P."/>
            <person name="Yukphan P."/>
        </authorList>
    </citation>
    <scope>NUCLEOTIDE SEQUENCE</scope>
    <source>
        <strain evidence="1">TBRC 13508</strain>
    </source>
</reference>
<evidence type="ECO:0000313" key="2">
    <source>
        <dbReference type="Proteomes" id="UP001165395"/>
    </source>
</evidence>
<dbReference type="InterPro" id="IPR024476">
    <property type="entry name" value="DUF3861"/>
</dbReference>
<dbReference type="Gene3D" id="3.10.20.850">
    <property type="entry name" value="Protein of unknown function DUF3861"/>
    <property type="match status" value="1"/>
</dbReference>
<dbReference type="RefSeq" id="WP_227181704.1">
    <property type="nucleotide sequence ID" value="NZ_JAJBZT010000010.1"/>
</dbReference>
<keyword evidence="2" id="KW-1185">Reference proteome</keyword>
<dbReference type="Proteomes" id="UP001165395">
    <property type="component" value="Unassembled WGS sequence"/>
</dbReference>
<evidence type="ECO:0000313" key="1">
    <source>
        <dbReference type="EMBL" id="MCB6184886.1"/>
    </source>
</evidence>
<name>A0ABS8DAD6_9NEIS</name>